<feature type="domain" description="JmjC" evidence="2">
    <location>
        <begin position="306"/>
        <end position="506"/>
    </location>
</feature>
<keyword evidence="4" id="KW-1185">Reference proteome</keyword>
<evidence type="ECO:0000259" key="2">
    <source>
        <dbReference type="PROSITE" id="PS51184"/>
    </source>
</evidence>
<dbReference type="AlphaFoldDB" id="A0A0L6VTK7"/>
<dbReference type="VEuPathDB" id="FungiDB:VP01_1080g1"/>
<feature type="compositionally biased region" description="Gly residues" evidence="1">
    <location>
        <begin position="169"/>
        <end position="178"/>
    </location>
</feature>
<dbReference type="InterPro" id="IPR003347">
    <property type="entry name" value="JmjC_dom"/>
</dbReference>
<comment type="caution">
    <text evidence="3">The sequence shown here is derived from an EMBL/GenBank/DDBJ whole genome shotgun (WGS) entry which is preliminary data.</text>
</comment>
<dbReference type="Proteomes" id="UP000037035">
    <property type="component" value="Unassembled WGS sequence"/>
</dbReference>
<dbReference type="PANTHER" id="PTHR12461">
    <property type="entry name" value="HYPOXIA-INDUCIBLE FACTOR 1 ALPHA INHIBITOR-RELATED"/>
    <property type="match status" value="1"/>
</dbReference>
<organism evidence="3 4">
    <name type="scientific">Puccinia sorghi</name>
    <dbReference type="NCBI Taxonomy" id="27349"/>
    <lineage>
        <taxon>Eukaryota</taxon>
        <taxon>Fungi</taxon>
        <taxon>Dikarya</taxon>
        <taxon>Basidiomycota</taxon>
        <taxon>Pucciniomycotina</taxon>
        <taxon>Pucciniomycetes</taxon>
        <taxon>Pucciniales</taxon>
        <taxon>Pucciniaceae</taxon>
        <taxon>Puccinia</taxon>
    </lineage>
</organism>
<dbReference type="OrthoDB" id="47172at2759"/>
<dbReference type="SUPFAM" id="SSF51197">
    <property type="entry name" value="Clavaminate synthase-like"/>
    <property type="match status" value="1"/>
</dbReference>
<dbReference type="Gene3D" id="2.60.120.650">
    <property type="entry name" value="Cupin"/>
    <property type="match status" value="1"/>
</dbReference>
<feature type="region of interest" description="Disordered" evidence="1">
    <location>
        <begin position="166"/>
        <end position="194"/>
    </location>
</feature>
<proteinExistence type="predicted"/>
<name>A0A0L6VTK7_9BASI</name>
<accession>A0A0L6VTK7</accession>
<dbReference type="PROSITE" id="PS51184">
    <property type="entry name" value="JMJC"/>
    <property type="match status" value="1"/>
</dbReference>
<dbReference type="STRING" id="27349.A0A0L6VTK7"/>
<gene>
    <name evidence="3" type="ORF">VP01_1080g1</name>
</gene>
<evidence type="ECO:0000313" key="4">
    <source>
        <dbReference type="Proteomes" id="UP000037035"/>
    </source>
</evidence>
<protein>
    <recommendedName>
        <fullName evidence="2">JmjC domain-containing protein</fullName>
    </recommendedName>
</protein>
<dbReference type="InterPro" id="IPR041667">
    <property type="entry name" value="Cupin_8"/>
</dbReference>
<dbReference type="Pfam" id="PF13621">
    <property type="entry name" value="Cupin_8"/>
    <property type="match status" value="1"/>
</dbReference>
<reference evidence="3 4" key="1">
    <citation type="submission" date="2015-08" db="EMBL/GenBank/DDBJ databases">
        <title>Next Generation Sequencing and Analysis of the Genome of Puccinia sorghi L Schw, the Causal Agent of Maize Common Rust.</title>
        <authorList>
            <person name="Rochi L."/>
            <person name="Burguener G."/>
            <person name="Darino M."/>
            <person name="Turjanski A."/>
            <person name="Kreff E."/>
            <person name="Dieguez M.J."/>
            <person name="Sacco F."/>
        </authorList>
    </citation>
    <scope>NUCLEOTIDE SEQUENCE [LARGE SCALE GENOMIC DNA]</scope>
    <source>
        <strain evidence="3 4">RO10H11247</strain>
    </source>
</reference>
<sequence>MGTDWRITELWARIRDLCGKIDLHDCDAAVQYQLRRVSTLLLEAFDQEGIDFEGIERACEEAVGTGEELQVLSDEKLLSYVYREVPTHWRQLYTDTILLKTSALFALHTRRPPEGRPHRPVDWRDLVRLLDLALIVSGAPGRGRRPAIFFLLRAIQAEYLVVASTGSRGAEGGGGRGGTPDPDSDGRGGGKRRRTGDVLAGLCDAVAAPMVVNPIRVLSEAPSVEAFVESDHKTPFVIKGYCKEWKALSTRPWKNLDYLREMAGPGRVVPVEVGKTYAAEDWSQRIMGWEELLDQMTTTNHHGQPLYLAQYNLFNQFPALKDDIQLPDYIGCELPPGGRPTVDCEDGAVLNVWLGPAGTRRGMLRNYTAQIVGRKYVWLADGKFGGEMYPFGSRPVAASGSEAAPEEEADEDASLQAQFMTNTSRVDVLRSLQTQQLEELQTRFPAFVDRVAPEAIQVILEEGDMLVFPPGWWHSMMSLSPSINLSMCQSSLEIADTDNTSYIQPPPCSTRPSGNCRLTAILAIQLISSPQAHSPGDTNYSRNSARVTLASSSRLLIVSPAKLSPSRRSTSRTVTKISLKSRKKSAICPTATRNISYTIAALLSLTWHPTDVLKTVLLYNPNSDGVFSRRIVSRPIKTRAIPRDGDPDVHFLQREKKSRK</sequence>
<dbReference type="PANTHER" id="PTHR12461:SF94">
    <property type="entry name" value="JMJC DOMAIN-CONTAINING PROTEIN"/>
    <property type="match status" value="1"/>
</dbReference>
<evidence type="ECO:0000256" key="1">
    <source>
        <dbReference type="SAM" id="MobiDB-lite"/>
    </source>
</evidence>
<evidence type="ECO:0000313" key="3">
    <source>
        <dbReference type="EMBL" id="KNZ63947.1"/>
    </source>
</evidence>
<dbReference type="EMBL" id="LAVV01000899">
    <property type="protein sequence ID" value="KNZ63947.1"/>
    <property type="molecule type" value="Genomic_DNA"/>
</dbReference>